<dbReference type="NCBIfam" id="TIGR02152">
    <property type="entry name" value="D_ribokin_bact"/>
    <property type="match status" value="1"/>
</dbReference>
<dbReference type="GO" id="GO:0046872">
    <property type="term" value="F:metal ion binding"/>
    <property type="evidence" value="ECO:0007669"/>
    <property type="project" value="UniProtKB-KW"/>
</dbReference>
<keyword evidence="9 12" id="KW-0460">Magnesium</keyword>
<feature type="binding site" evidence="12">
    <location>
        <position position="295"/>
    </location>
    <ligand>
        <name>K(+)</name>
        <dbReference type="ChEBI" id="CHEBI:29103"/>
    </ligand>
</feature>
<dbReference type="InterPro" id="IPR011877">
    <property type="entry name" value="Ribokinase"/>
</dbReference>
<organism evidence="14 15">
    <name type="scientific">Clostridium thermobutyricum DSM 4928</name>
    <dbReference type="NCBI Taxonomy" id="1121339"/>
    <lineage>
        <taxon>Bacteria</taxon>
        <taxon>Bacillati</taxon>
        <taxon>Bacillota</taxon>
        <taxon>Clostridia</taxon>
        <taxon>Eubacteriales</taxon>
        <taxon>Clostridiaceae</taxon>
        <taxon>Clostridium</taxon>
    </lineage>
</organism>
<evidence type="ECO:0000256" key="5">
    <source>
        <dbReference type="ARBA" id="ARBA00022723"/>
    </source>
</evidence>
<keyword evidence="8 12" id="KW-0067">ATP-binding</keyword>
<feature type="active site" description="Proton acceptor" evidence="12">
    <location>
        <position position="252"/>
    </location>
</feature>
<feature type="binding site" evidence="12">
    <location>
        <position position="248"/>
    </location>
    <ligand>
        <name>K(+)</name>
        <dbReference type="ChEBI" id="CHEBI:29103"/>
    </ligand>
</feature>
<gene>
    <name evidence="12 14" type="primary">rbsK</name>
    <name evidence="14" type="ORF">CLTHE_18960</name>
</gene>
<dbReference type="PRINTS" id="PR00990">
    <property type="entry name" value="RIBOKINASE"/>
</dbReference>
<dbReference type="GO" id="GO:0019303">
    <property type="term" value="P:D-ribose catabolic process"/>
    <property type="evidence" value="ECO:0007669"/>
    <property type="project" value="UniProtKB-UniRule"/>
</dbReference>
<comment type="subunit">
    <text evidence="12">Homodimer.</text>
</comment>
<keyword evidence="12" id="KW-0963">Cytoplasm</keyword>
<evidence type="ECO:0000313" key="15">
    <source>
        <dbReference type="Proteomes" id="UP000191448"/>
    </source>
</evidence>
<comment type="activity regulation">
    <text evidence="12">Activated by a monovalent cation that binds near, but not in, the active site. The most likely occupant of the site in vivo is potassium. Ion binding induces a conformational change that may alter substrate affinity.</text>
</comment>
<dbReference type="InterPro" id="IPR011611">
    <property type="entry name" value="PfkB_dom"/>
</dbReference>
<evidence type="ECO:0000256" key="10">
    <source>
        <dbReference type="ARBA" id="ARBA00022958"/>
    </source>
</evidence>
<feature type="binding site" evidence="12">
    <location>
        <position position="184"/>
    </location>
    <ligand>
        <name>ATP</name>
        <dbReference type="ChEBI" id="CHEBI:30616"/>
    </ligand>
</feature>
<keyword evidence="7 12" id="KW-0418">Kinase</keyword>
<dbReference type="AlphaFoldDB" id="A0A1V4SV20"/>
<feature type="binding site" evidence="12">
    <location>
        <position position="140"/>
    </location>
    <ligand>
        <name>substrate</name>
    </ligand>
</feature>
<evidence type="ECO:0000256" key="11">
    <source>
        <dbReference type="ARBA" id="ARBA00023277"/>
    </source>
</evidence>
<feature type="binding site" evidence="12">
    <location>
        <begin position="11"/>
        <end position="13"/>
    </location>
    <ligand>
        <name>substrate</name>
    </ligand>
</feature>
<dbReference type="GO" id="GO:0004747">
    <property type="term" value="F:ribokinase activity"/>
    <property type="evidence" value="ECO:0007669"/>
    <property type="project" value="UniProtKB-UniRule"/>
</dbReference>
<keyword evidence="11 12" id="KW-0119">Carbohydrate metabolism</keyword>
<feature type="binding site" evidence="12">
    <location>
        <position position="291"/>
    </location>
    <ligand>
        <name>K(+)</name>
        <dbReference type="ChEBI" id="CHEBI:29103"/>
    </ligand>
</feature>
<feature type="binding site" evidence="12">
    <location>
        <position position="246"/>
    </location>
    <ligand>
        <name>K(+)</name>
        <dbReference type="ChEBI" id="CHEBI:29103"/>
    </ligand>
</feature>
<comment type="catalytic activity">
    <reaction evidence="12">
        <text>D-ribose + ATP = D-ribose 5-phosphate + ADP + H(+)</text>
        <dbReference type="Rhea" id="RHEA:13697"/>
        <dbReference type="ChEBI" id="CHEBI:15378"/>
        <dbReference type="ChEBI" id="CHEBI:30616"/>
        <dbReference type="ChEBI" id="CHEBI:47013"/>
        <dbReference type="ChEBI" id="CHEBI:78346"/>
        <dbReference type="ChEBI" id="CHEBI:456216"/>
        <dbReference type="EC" id="2.7.1.15"/>
    </reaction>
</comment>
<dbReference type="InterPro" id="IPR029056">
    <property type="entry name" value="Ribokinase-like"/>
</dbReference>
<keyword evidence="6 12" id="KW-0547">Nucleotide-binding</keyword>
<dbReference type="RefSeq" id="WP_080023097.1">
    <property type="nucleotide sequence ID" value="NZ_LTAY01000048.1"/>
</dbReference>
<evidence type="ECO:0000256" key="1">
    <source>
        <dbReference type="ARBA" id="ARBA00005380"/>
    </source>
</evidence>
<keyword evidence="10 12" id="KW-0630">Potassium</keyword>
<protein>
    <recommendedName>
        <fullName evidence="3 12">Ribokinase</fullName>
        <shortName evidence="12">RK</shortName>
        <ecNumber evidence="2 12">2.7.1.15</ecNumber>
    </recommendedName>
</protein>
<evidence type="ECO:0000256" key="8">
    <source>
        <dbReference type="ARBA" id="ARBA00022840"/>
    </source>
</evidence>
<feature type="binding site" evidence="12">
    <location>
        <position position="252"/>
    </location>
    <ligand>
        <name>substrate</name>
    </ligand>
</feature>
<comment type="caution">
    <text evidence="14">The sequence shown here is derived from an EMBL/GenBank/DDBJ whole genome shotgun (WGS) entry which is preliminary data.</text>
</comment>
<name>A0A1V4SV20_9CLOT</name>
<comment type="similarity">
    <text evidence="1">Belongs to the carbohydrate kinase pfkB family.</text>
</comment>
<dbReference type="PANTHER" id="PTHR10584:SF166">
    <property type="entry name" value="RIBOKINASE"/>
    <property type="match status" value="1"/>
</dbReference>
<comment type="cofactor">
    <cofactor evidence="12">
        <name>Mg(2+)</name>
        <dbReference type="ChEBI" id="CHEBI:18420"/>
    </cofactor>
    <text evidence="12">Requires a divalent cation, most likely magnesium in vivo, as an electrophilic catalyst to aid phosphoryl group transfer. It is the chelate of the metal and the nucleotide that is the actual substrate.</text>
</comment>
<dbReference type="InterPro" id="IPR002173">
    <property type="entry name" value="Carboh/pur_kinase_PfkB_CS"/>
</dbReference>
<comment type="subcellular location">
    <subcellularLocation>
        <location evidence="12">Cytoplasm</location>
    </subcellularLocation>
</comment>
<evidence type="ECO:0000256" key="6">
    <source>
        <dbReference type="ARBA" id="ARBA00022741"/>
    </source>
</evidence>
<evidence type="ECO:0000256" key="2">
    <source>
        <dbReference type="ARBA" id="ARBA00012035"/>
    </source>
</evidence>
<feature type="binding site" evidence="12">
    <location>
        <position position="289"/>
    </location>
    <ligand>
        <name>K(+)</name>
        <dbReference type="ChEBI" id="CHEBI:29103"/>
    </ligand>
</feature>
<comment type="function">
    <text evidence="12">Catalyzes the phosphorylation of ribose at O-5 in a reaction requiring ATP and magnesium. The resulting D-ribose-5-phosphate can then be used either for sythesis of nucleotides, histidine, and tryptophan, or as a component of the pentose phosphate pathway.</text>
</comment>
<evidence type="ECO:0000259" key="13">
    <source>
        <dbReference type="Pfam" id="PF00294"/>
    </source>
</evidence>
<sequence length="309" mass="33320">MNKVCVLGSINMDLVIKVKDMPKVGETILSKSFEKIAGGKGANQAVAAKRCGNEVSMIGKIGLDDNGKALKRLLEDDEIDTSLIFEDEKNPTGMAMITVNENSDNSIIVISGSNMKINESEIEKSREKIKNSDILISQFETPEDMTIKAFNIAKENGKITILNPAPAKEIKKELLKVTDIIIPNETEAELLTGIKVNNLDTAKLAGKKLLESGVKFAIITLGEKGAAIISNERAELVKAFKVNAVDTTAAGDSFIGGLSSKLNINDLNFENLIKAVTFGNKVSSIAVQREGAQPSIPTLEEVIKIYGEE</sequence>
<comment type="similarity">
    <text evidence="12">Belongs to the carbohydrate kinase PfkB family. Ribokinase subfamily.</text>
</comment>
<dbReference type="PANTHER" id="PTHR10584">
    <property type="entry name" value="SUGAR KINASE"/>
    <property type="match status" value="1"/>
</dbReference>
<dbReference type="Proteomes" id="UP000191448">
    <property type="component" value="Unassembled WGS sequence"/>
</dbReference>
<dbReference type="PROSITE" id="PS00584">
    <property type="entry name" value="PFKB_KINASES_2"/>
    <property type="match status" value="1"/>
</dbReference>
<accession>A0A1V4SV20</accession>
<feature type="binding site" evidence="12">
    <location>
        <position position="286"/>
    </location>
    <ligand>
        <name>K(+)</name>
        <dbReference type="ChEBI" id="CHEBI:29103"/>
    </ligand>
</feature>
<proteinExistence type="inferred from homology"/>
<dbReference type="HAMAP" id="MF_01987">
    <property type="entry name" value="Ribokinase"/>
    <property type="match status" value="1"/>
</dbReference>
<dbReference type="GO" id="GO:0005829">
    <property type="term" value="C:cytosol"/>
    <property type="evidence" value="ECO:0007669"/>
    <property type="project" value="TreeGrafter"/>
</dbReference>
<dbReference type="EMBL" id="LTAY01000048">
    <property type="protein sequence ID" value="OPX47333.1"/>
    <property type="molecule type" value="Genomic_DNA"/>
</dbReference>
<comment type="caution">
    <text evidence="12">Lacks conserved residue(s) required for the propagation of feature annotation.</text>
</comment>
<evidence type="ECO:0000256" key="4">
    <source>
        <dbReference type="ARBA" id="ARBA00022679"/>
    </source>
</evidence>
<feature type="binding site" evidence="12">
    <location>
        <begin position="39"/>
        <end position="43"/>
    </location>
    <ligand>
        <name>substrate</name>
    </ligand>
</feature>
<evidence type="ECO:0000256" key="12">
    <source>
        <dbReference type="HAMAP-Rule" id="MF_01987"/>
    </source>
</evidence>
<dbReference type="InterPro" id="IPR002139">
    <property type="entry name" value="Ribo/fructo_kinase"/>
</dbReference>
<keyword evidence="5 12" id="KW-0479">Metal-binding</keyword>
<feature type="binding site" evidence="12">
    <location>
        <position position="280"/>
    </location>
    <ligand>
        <name>ATP</name>
        <dbReference type="ChEBI" id="CHEBI:30616"/>
    </ligand>
</feature>
<evidence type="ECO:0000256" key="9">
    <source>
        <dbReference type="ARBA" id="ARBA00022842"/>
    </source>
</evidence>
<dbReference type="OrthoDB" id="9775849at2"/>
<dbReference type="SUPFAM" id="SSF53613">
    <property type="entry name" value="Ribokinase-like"/>
    <property type="match status" value="1"/>
</dbReference>
<dbReference type="Pfam" id="PF00294">
    <property type="entry name" value="PfkB"/>
    <property type="match status" value="1"/>
</dbReference>
<comment type="pathway">
    <text evidence="12">Carbohydrate metabolism; D-ribose degradation; D-ribose 5-phosphate from beta-D-ribopyranose: step 2/2.</text>
</comment>
<reference evidence="14 15" key="1">
    <citation type="submission" date="2016-02" db="EMBL/GenBank/DDBJ databases">
        <title>Genome sequence of Clostridium thermobutyricum DSM 4928.</title>
        <authorList>
            <person name="Poehlein A."/>
            <person name="Daniel R."/>
        </authorList>
    </citation>
    <scope>NUCLEOTIDE SEQUENCE [LARGE SCALE GENOMIC DNA]</scope>
    <source>
        <strain evidence="14 15">DSM 4928</strain>
    </source>
</reference>
<dbReference type="Gene3D" id="3.40.1190.20">
    <property type="match status" value="1"/>
</dbReference>
<evidence type="ECO:0000313" key="14">
    <source>
        <dbReference type="EMBL" id="OPX47333.1"/>
    </source>
</evidence>
<feature type="domain" description="Carbohydrate kinase PfkB" evidence="13">
    <location>
        <begin position="1"/>
        <end position="298"/>
    </location>
</feature>
<dbReference type="UniPathway" id="UPA00916">
    <property type="reaction ID" value="UER00889"/>
</dbReference>
<feature type="binding site" evidence="12">
    <location>
        <begin position="251"/>
        <end position="252"/>
    </location>
    <ligand>
        <name>ATP</name>
        <dbReference type="ChEBI" id="CHEBI:30616"/>
    </ligand>
</feature>
<evidence type="ECO:0000256" key="7">
    <source>
        <dbReference type="ARBA" id="ARBA00022777"/>
    </source>
</evidence>
<evidence type="ECO:0000256" key="3">
    <source>
        <dbReference type="ARBA" id="ARBA00016943"/>
    </source>
</evidence>
<dbReference type="EC" id="2.7.1.15" evidence="2 12"/>
<feature type="binding site" evidence="12">
    <location>
        <begin position="220"/>
        <end position="225"/>
    </location>
    <ligand>
        <name>ATP</name>
        <dbReference type="ChEBI" id="CHEBI:30616"/>
    </ligand>
</feature>
<keyword evidence="4 12" id="KW-0808">Transferase</keyword>
<dbReference type="GO" id="GO:0005524">
    <property type="term" value="F:ATP binding"/>
    <property type="evidence" value="ECO:0007669"/>
    <property type="project" value="UniProtKB-UniRule"/>
</dbReference>
<dbReference type="CDD" id="cd01174">
    <property type="entry name" value="ribokinase"/>
    <property type="match status" value="1"/>
</dbReference>